<dbReference type="STRING" id="1291518.A0A0D9NI91"/>
<feature type="compositionally biased region" description="Acidic residues" evidence="2">
    <location>
        <begin position="292"/>
        <end position="302"/>
    </location>
</feature>
<keyword evidence="1" id="KW-0227">DNA damage</keyword>
<keyword evidence="1" id="KW-0378">Hydrolase</keyword>
<name>A0A0D9NI91_METAN</name>
<dbReference type="Proteomes" id="UP000054544">
    <property type="component" value="Unassembled WGS sequence"/>
</dbReference>
<evidence type="ECO:0000313" key="5">
    <source>
        <dbReference type="EMBL" id="KJK73621.1"/>
    </source>
</evidence>
<dbReference type="EMBL" id="KE384793">
    <property type="protein sequence ID" value="KJK73621.1"/>
    <property type="molecule type" value="Genomic_DNA"/>
</dbReference>
<dbReference type="GO" id="GO:0005524">
    <property type="term" value="F:ATP binding"/>
    <property type="evidence" value="ECO:0007669"/>
    <property type="project" value="UniProtKB-KW"/>
</dbReference>
<dbReference type="EC" id="5.6.2.3" evidence="1"/>
<dbReference type="Pfam" id="PF05970">
    <property type="entry name" value="PIF1"/>
    <property type="match status" value="1"/>
</dbReference>
<feature type="region of interest" description="Disordered" evidence="2">
    <location>
        <begin position="263"/>
        <end position="328"/>
    </location>
</feature>
<feature type="domain" description="DNA helicase Pif1-like DEAD-box helicase" evidence="3">
    <location>
        <begin position="493"/>
        <end position="690"/>
    </location>
</feature>
<feature type="compositionally biased region" description="Basic and acidic residues" evidence="2">
    <location>
        <begin position="317"/>
        <end position="326"/>
    </location>
</feature>
<feature type="region of interest" description="Disordered" evidence="2">
    <location>
        <begin position="133"/>
        <end position="168"/>
    </location>
</feature>
<proteinExistence type="inferred from homology"/>
<dbReference type="SUPFAM" id="SSF52540">
    <property type="entry name" value="P-loop containing nucleoside triphosphate hydrolases"/>
    <property type="match status" value="2"/>
</dbReference>
<feature type="compositionally biased region" description="Basic residues" evidence="2">
    <location>
        <begin position="380"/>
        <end position="395"/>
    </location>
</feature>
<dbReference type="Pfam" id="PF14214">
    <property type="entry name" value="Helitron_like_N"/>
    <property type="match status" value="1"/>
</dbReference>
<evidence type="ECO:0000256" key="2">
    <source>
        <dbReference type="SAM" id="MobiDB-lite"/>
    </source>
</evidence>
<feature type="compositionally biased region" description="Polar residues" evidence="2">
    <location>
        <begin position="155"/>
        <end position="168"/>
    </location>
</feature>
<evidence type="ECO:0000313" key="6">
    <source>
        <dbReference type="Proteomes" id="UP000054544"/>
    </source>
</evidence>
<evidence type="ECO:0000259" key="4">
    <source>
        <dbReference type="Pfam" id="PF14214"/>
    </source>
</evidence>
<comment type="similarity">
    <text evidence="1">Belongs to the helicase family.</text>
</comment>
<comment type="catalytic activity">
    <reaction evidence="1">
        <text>ATP + H2O = ADP + phosphate + H(+)</text>
        <dbReference type="Rhea" id="RHEA:13065"/>
        <dbReference type="ChEBI" id="CHEBI:15377"/>
        <dbReference type="ChEBI" id="CHEBI:15378"/>
        <dbReference type="ChEBI" id="CHEBI:30616"/>
        <dbReference type="ChEBI" id="CHEBI:43474"/>
        <dbReference type="ChEBI" id="CHEBI:456216"/>
        <dbReference type="EC" id="5.6.2.3"/>
    </reaction>
</comment>
<dbReference type="InterPro" id="IPR051055">
    <property type="entry name" value="PIF1_helicase"/>
</dbReference>
<dbReference type="GO" id="GO:0006310">
    <property type="term" value="P:DNA recombination"/>
    <property type="evidence" value="ECO:0007669"/>
    <property type="project" value="UniProtKB-KW"/>
</dbReference>
<keyword evidence="6" id="KW-1185">Reference proteome</keyword>
<dbReference type="Gene3D" id="3.40.50.300">
    <property type="entry name" value="P-loop containing nucleotide triphosphate hydrolases"/>
    <property type="match status" value="1"/>
</dbReference>
<dbReference type="GO" id="GO:0016887">
    <property type="term" value="F:ATP hydrolysis activity"/>
    <property type="evidence" value="ECO:0007669"/>
    <property type="project" value="RHEA"/>
</dbReference>
<accession>A0A0D9NI91</accession>
<keyword evidence="1" id="KW-0233">DNA recombination</keyword>
<gene>
    <name evidence="5" type="ORF">H634G_11130</name>
</gene>
<feature type="compositionally biased region" description="Polar residues" evidence="2">
    <location>
        <begin position="209"/>
        <end position="228"/>
    </location>
</feature>
<dbReference type="PANTHER" id="PTHR47642">
    <property type="entry name" value="ATP-DEPENDENT DNA HELICASE"/>
    <property type="match status" value="1"/>
</dbReference>
<keyword evidence="1" id="KW-0234">DNA repair</keyword>
<evidence type="ECO:0000256" key="1">
    <source>
        <dbReference type="RuleBase" id="RU363044"/>
    </source>
</evidence>
<evidence type="ECO:0000259" key="3">
    <source>
        <dbReference type="Pfam" id="PF05970"/>
    </source>
</evidence>
<dbReference type="GO" id="GO:0043139">
    <property type="term" value="F:5'-3' DNA helicase activity"/>
    <property type="evidence" value="ECO:0007669"/>
    <property type="project" value="UniProtKB-EC"/>
</dbReference>
<feature type="region of interest" description="Disordered" evidence="2">
    <location>
        <begin position="181"/>
        <end position="228"/>
    </location>
</feature>
<reference evidence="6" key="1">
    <citation type="journal article" date="2014" name="BMC Genomics">
        <title>The genome sequence of the biocontrol fungus Metarhizium anisopliae and comparative genomics of Metarhizium species.</title>
        <authorList>
            <person name="Pattemore J.A."/>
            <person name="Hane J.K."/>
            <person name="Williams A.H."/>
            <person name="Wilson B.A."/>
            <person name="Stodart B.J."/>
            <person name="Ash G.J."/>
        </authorList>
    </citation>
    <scope>NUCLEOTIDE SEQUENCE [LARGE SCALE GENOMIC DNA]</scope>
    <source>
        <strain evidence="6">BRIP 53293</strain>
    </source>
</reference>
<keyword evidence="1" id="KW-0067">ATP-binding</keyword>
<feature type="non-terminal residue" evidence="5">
    <location>
        <position position="1470"/>
    </location>
</feature>
<feature type="domain" description="Helitron helicase-like" evidence="4">
    <location>
        <begin position="829"/>
        <end position="1025"/>
    </location>
</feature>
<protein>
    <recommendedName>
        <fullName evidence="1">ATP-dependent DNA helicase</fullName>
        <ecNumber evidence="1">5.6.2.3</ecNumber>
    </recommendedName>
</protein>
<feature type="region of interest" description="Disordered" evidence="2">
    <location>
        <begin position="358"/>
        <end position="423"/>
    </location>
</feature>
<organism evidence="5 6">
    <name type="scientific">Metarhizium anisopliae BRIP 53293</name>
    <dbReference type="NCBI Taxonomy" id="1291518"/>
    <lineage>
        <taxon>Eukaryota</taxon>
        <taxon>Fungi</taxon>
        <taxon>Dikarya</taxon>
        <taxon>Ascomycota</taxon>
        <taxon>Pezizomycotina</taxon>
        <taxon>Sordariomycetes</taxon>
        <taxon>Hypocreomycetidae</taxon>
        <taxon>Hypocreales</taxon>
        <taxon>Clavicipitaceae</taxon>
        <taxon>Metarhizium</taxon>
    </lineage>
</organism>
<dbReference type="GO" id="GO:0000723">
    <property type="term" value="P:telomere maintenance"/>
    <property type="evidence" value="ECO:0007669"/>
    <property type="project" value="InterPro"/>
</dbReference>
<dbReference type="PANTHER" id="PTHR47642:SF6">
    <property type="entry name" value="ATP-DEPENDENT DNA HELICASE"/>
    <property type="match status" value="1"/>
</dbReference>
<sequence length="1470" mass="168099">MEFQELTPHKLTLSDRGEDSAPVAVSHMPWVSRRLIHVGFAGSEKTKEMDWENMEKVKKLPWEDHSRDEYRWTTLLPEQEAALQLMWISRDTEGIQPWGMGSRIYTLVDTQSNEIVAESRGAIQILRNLAVRPERPAPKRTDREAGLSPGKERSGTQPTSPERLQQPPTARRLFGEPISQPRVVLGTPIPPSQSSPLYRTLAPSPPVQPTTYPIASHSDPSTVRSSTPSIPSVDYSYLAAKFHRGGKVSQDDSSKAWARAKQAAIQRDHRSRRRAGETVSLTPTISQLGAIEDFEGPGEDGGQDQLWPNGSSAGDGIIKEGDDRGQFSESDIDAEDYFNLLLSPARPRRYLEQLGVESDAELGDEDEGGNDDCVDDDPRRHRSRQHAAQLRRGRRGPGPGTGGRSRTSRRQIRSSIPPRRVRSPVIIPPEESAVFHVQDPVWNGDLDAPALTDRDKATLREFWTTLDNDQMEYSRNRLDLDVDHQPLEARDSLNRDQRLVYDTVMDHFLTRESSQLLLHVDGGGGTGKSYLINLLSAHLQAAAAGRGTPVWRAAPTGVAGNQISGTTLHSLLHLPINKDFKPLSAVDKTQLQKKLKDIKYLIIDEKSMLGLRQLSWIDDRLREAFPNKNEEFFGGLNILLVGDFFQLPPVLQKPLYYDKEVQGVEIKGRNAYRRFDKSVFLKVVQRQRGDDQKAFRTALGELRLLQLSVESWKLLSTRVQAKLDDQEVATFANALRVYATKDRVNEYNHYHLDRLGRPVIQVKAKNVGPGAAAAPDDKAGNLAKQIPICIGARLMLTSNLWQPVGLCNGARGRADFVEPRLRSIDYKEYVEHAMRWHDGRFARHPTFRFVAFNTLMRSQARARSNFFVKQHHGMHQPLTREQLIQALERSDDPEAQALINSITRHVVSIRGTRPFWNRKRQDLEAYAYNLGCPGAFITLSPADLHWRSLYQHMPRYEEWLAASEPERMALSRHLLRQNPHIAAFHFYRRYCFFRDIVLSKKFKITDYWDRYEWQGRGSPHNHGLYWMENCPEVDMEDEAARDVFARTWGFHITAINPEPSRTVPQGEGNPLSVDPLSVEMTFLRLSQIVNRCQRHKCNTTYCLRARKRTGDLVRDMEGAAADIEAANAANPEKECRFNFPRALRELAAVIRKEGKSYHVFEAARNDNLMNHFNPAIILGWLANIDISPCTSLQAVITYAAKYCSKSEKKTEPYCKLADQVLPHTAHLQPLLSFSSRLMNKLIAERDYSAQEISHLLLNIPLQEGTRMVVAVDCRPLEQHARSYRVDEDVNETIGNYRKYLERNDQHEDITYLEYLQSYNLKTWRRLAGQAKKRVLSYFPRYRSMEASSQFNDFCRVKLMMAHPHRSPEDLYTVGGHRFDSFAAAYKCCREHHDTHSDDHYGEPGTNELRAEDDEFELEVREEPVVDEDWHELARMLPDRPLEEEDIDILGRRDIDIDYDWTPHVGRYTDD</sequence>
<feature type="compositionally biased region" description="Low complexity" evidence="2">
    <location>
        <begin position="413"/>
        <end position="423"/>
    </location>
</feature>
<keyword evidence="1" id="KW-0547">Nucleotide-binding</keyword>
<feature type="compositionally biased region" description="Acidic residues" evidence="2">
    <location>
        <begin position="358"/>
        <end position="375"/>
    </location>
</feature>
<dbReference type="InterPro" id="IPR027417">
    <property type="entry name" value="P-loop_NTPase"/>
</dbReference>
<dbReference type="InterPro" id="IPR025476">
    <property type="entry name" value="Helitron_helicase-like"/>
</dbReference>
<dbReference type="GO" id="GO:0006281">
    <property type="term" value="P:DNA repair"/>
    <property type="evidence" value="ECO:0007669"/>
    <property type="project" value="UniProtKB-KW"/>
</dbReference>
<dbReference type="InterPro" id="IPR010285">
    <property type="entry name" value="DNA_helicase_pif1-like_DEAD"/>
</dbReference>
<keyword evidence="1" id="KW-0347">Helicase</keyword>
<comment type="cofactor">
    <cofactor evidence="1">
        <name>Mg(2+)</name>
        <dbReference type="ChEBI" id="CHEBI:18420"/>
    </cofactor>
</comment>
<feature type="compositionally biased region" description="Basic and acidic residues" evidence="2">
    <location>
        <begin position="133"/>
        <end position="154"/>
    </location>
</feature>